<accession>A0ABQ9GNZ0</accession>
<name>A0ABQ9GNZ0_9NEOP</name>
<sequence length="266" mass="29541">MCVNSDLLVEPVFENGFLNDKHCSVARSISHVVYVNGNKVVPLGIINISIKIATGQVLEPENIFPCDKPVSVLVSERVFVLPNGGDPEGLEGGCDVRYVPDARQLHHAGEDVCRVSIGPSLDVHQGHVQRVVRRELHKQTRITSRSYNESWTLLEEQVALMFQTQVRALPVSQQTTAKQSRSFYNRQSDRLHVCSELKTQEHTLHSASAAKEGSACRQLIGRHAEDILCCGTCHTSLHIPGPSSWGRYDTVLFLEALILVLLMDLD</sequence>
<organism evidence="1 2">
    <name type="scientific">Dryococelus australis</name>
    <dbReference type="NCBI Taxonomy" id="614101"/>
    <lineage>
        <taxon>Eukaryota</taxon>
        <taxon>Metazoa</taxon>
        <taxon>Ecdysozoa</taxon>
        <taxon>Arthropoda</taxon>
        <taxon>Hexapoda</taxon>
        <taxon>Insecta</taxon>
        <taxon>Pterygota</taxon>
        <taxon>Neoptera</taxon>
        <taxon>Polyneoptera</taxon>
        <taxon>Phasmatodea</taxon>
        <taxon>Verophasmatodea</taxon>
        <taxon>Anareolatae</taxon>
        <taxon>Phasmatidae</taxon>
        <taxon>Eurycanthinae</taxon>
        <taxon>Dryococelus</taxon>
    </lineage>
</organism>
<comment type="caution">
    <text evidence="1">The sequence shown here is derived from an EMBL/GenBank/DDBJ whole genome shotgun (WGS) entry which is preliminary data.</text>
</comment>
<evidence type="ECO:0000313" key="1">
    <source>
        <dbReference type="EMBL" id="KAJ8873752.1"/>
    </source>
</evidence>
<evidence type="ECO:0000313" key="2">
    <source>
        <dbReference type="Proteomes" id="UP001159363"/>
    </source>
</evidence>
<gene>
    <name evidence="1" type="ORF">PR048_024586</name>
</gene>
<reference evidence="1 2" key="1">
    <citation type="submission" date="2023-02" db="EMBL/GenBank/DDBJ databases">
        <title>LHISI_Scaffold_Assembly.</title>
        <authorList>
            <person name="Stuart O.P."/>
            <person name="Cleave R."/>
            <person name="Magrath M.J.L."/>
            <person name="Mikheyev A.S."/>
        </authorList>
    </citation>
    <scope>NUCLEOTIDE SEQUENCE [LARGE SCALE GENOMIC DNA]</scope>
    <source>
        <strain evidence="1">Daus_M_001</strain>
        <tissue evidence="1">Leg muscle</tissue>
    </source>
</reference>
<protein>
    <submittedName>
        <fullName evidence="1">Uncharacterized protein</fullName>
    </submittedName>
</protein>
<keyword evidence="2" id="KW-1185">Reference proteome</keyword>
<dbReference type="EMBL" id="JARBHB010000010">
    <property type="protein sequence ID" value="KAJ8873752.1"/>
    <property type="molecule type" value="Genomic_DNA"/>
</dbReference>
<proteinExistence type="predicted"/>
<dbReference type="Proteomes" id="UP001159363">
    <property type="component" value="Chromosome 9"/>
</dbReference>